<evidence type="ECO:0008006" key="3">
    <source>
        <dbReference type="Google" id="ProtNLM"/>
    </source>
</evidence>
<evidence type="ECO:0000313" key="2">
    <source>
        <dbReference type="Proteomes" id="UP000193387"/>
    </source>
</evidence>
<evidence type="ECO:0000313" key="1">
    <source>
        <dbReference type="EMBL" id="ORW67691.1"/>
    </source>
</evidence>
<reference evidence="1 2" key="1">
    <citation type="submission" date="2016-01" db="EMBL/GenBank/DDBJ databases">
        <title>The new phylogeny of the genus Mycobacterium.</title>
        <authorList>
            <person name="Tarcisio F."/>
            <person name="Conor M."/>
            <person name="Antonella G."/>
            <person name="Elisabetta G."/>
            <person name="Giulia F.S."/>
            <person name="Sara T."/>
            <person name="Anna F."/>
            <person name="Clotilde B."/>
            <person name="Roberto B."/>
            <person name="Veronica D.S."/>
            <person name="Fabio R."/>
            <person name="Monica P."/>
            <person name="Olivier J."/>
            <person name="Enrico T."/>
            <person name="Nicola S."/>
        </authorList>
    </citation>
    <scope>NUCLEOTIDE SEQUENCE [LARGE SCALE GENOMIC DNA]</scope>
    <source>
        <strain evidence="1 2">DSM 44616</strain>
    </source>
</reference>
<name>A0AAJ3NME2_9MYCO</name>
<dbReference type="InterPro" id="IPR012349">
    <property type="entry name" value="Split_barrel_FMN-bd"/>
</dbReference>
<dbReference type="EMBL" id="LQPR01000057">
    <property type="protein sequence ID" value="ORW67691.1"/>
    <property type="molecule type" value="Genomic_DNA"/>
</dbReference>
<comment type="caution">
    <text evidence="1">The sequence shown here is derived from an EMBL/GenBank/DDBJ whole genome shotgun (WGS) entry which is preliminary data.</text>
</comment>
<protein>
    <recommendedName>
        <fullName evidence="3">Nitroreductase</fullName>
    </recommendedName>
</protein>
<dbReference type="Gene3D" id="2.30.110.10">
    <property type="entry name" value="Electron Transport, Fmn-binding Protein, Chain A"/>
    <property type="match status" value="1"/>
</dbReference>
<keyword evidence="2" id="KW-1185">Reference proteome</keyword>
<accession>A0AAJ3NME2</accession>
<dbReference type="Proteomes" id="UP000193387">
    <property type="component" value="Unassembled WGS sequence"/>
</dbReference>
<sequence length="81" mass="9260">MTPVGAFPFEDGFVIGLSYGADVDWCRNIMASGRAAVTWRGQTFRLERPEIIPMSPTVLRAIPPYFRLPARELKQVVWLHR</sequence>
<dbReference type="AlphaFoldDB" id="A0AAJ3NME2"/>
<gene>
    <name evidence="1" type="ORF">AWC23_22445</name>
</gene>
<proteinExistence type="predicted"/>
<organism evidence="1 2">
    <name type="scientific">Mycobacterium saskatchewanense</name>
    <dbReference type="NCBI Taxonomy" id="220927"/>
    <lineage>
        <taxon>Bacteria</taxon>
        <taxon>Bacillati</taxon>
        <taxon>Actinomycetota</taxon>
        <taxon>Actinomycetes</taxon>
        <taxon>Mycobacteriales</taxon>
        <taxon>Mycobacteriaceae</taxon>
        <taxon>Mycobacterium</taxon>
        <taxon>Mycobacterium simiae complex</taxon>
    </lineage>
</organism>